<feature type="repeat" description="ANK" evidence="3">
    <location>
        <begin position="337"/>
        <end position="369"/>
    </location>
</feature>
<feature type="transmembrane region" description="Helical" evidence="4">
    <location>
        <begin position="178"/>
        <end position="195"/>
    </location>
</feature>
<feature type="repeat" description="ANK" evidence="3">
    <location>
        <begin position="469"/>
        <end position="501"/>
    </location>
</feature>
<feature type="repeat" description="ANK" evidence="3">
    <location>
        <begin position="714"/>
        <end position="746"/>
    </location>
</feature>
<dbReference type="Pfam" id="PF13857">
    <property type="entry name" value="Ank_5"/>
    <property type="match status" value="1"/>
</dbReference>
<feature type="repeat" description="ANK" evidence="3">
    <location>
        <begin position="878"/>
        <end position="910"/>
    </location>
</feature>
<keyword evidence="2 3" id="KW-0040">ANK repeat</keyword>
<keyword evidence="4" id="KW-0812">Transmembrane</keyword>
<dbReference type="SMART" id="SM00248">
    <property type="entry name" value="ANK"/>
    <property type="match status" value="18"/>
</dbReference>
<feature type="repeat" description="ANK" evidence="3">
    <location>
        <begin position="436"/>
        <end position="468"/>
    </location>
</feature>
<dbReference type="SUPFAM" id="SSF48403">
    <property type="entry name" value="Ankyrin repeat"/>
    <property type="match status" value="2"/>
</dbReference>
<dbReference type="Pfam" id="PF12796">
    <property type="entry name" value="Ank_2"/>
    <property type="match status" value="4"/>
</dbReference>
<evidence type="ECO:0000256" key="4">
    <source>
        <dbReference type="SAM" id="Phobius"/>
    </source>
</evidence>
<dbReference type="AlphaFoldDB" id="E6WWQ9"/>
<feature type="repeat" description="ANK" evidence="3">
    <location>
        <begin position="747"/>
        <end position="779"/>
    </location>
</feature>
<dbReference type="OrthoDB" id="8960888at2"/>
<protein>
    <submittedName>
        <fullName evidence="5">Ankyrin</fullName>
    </submittedName>
</protein>
<gene>
    <name evidence="5" type="ordered locus">Psesu_2782</name>
</gene>
<dbReference type="STRING" id="743721.Psesu_2782"/>
<sequence>MNKPAARPLLLPGLLAAGVLLAVLAGFGGVVAVLAGLLAQPLLATGLSWWRGTRPLPANPRAALAGLPGLLLAWGAGLAVAALLLAWPLQSLQGHASLGAALGTSTLAGLLVLGLWRVWPAWRSVEGEGAAFAAAWRRLPQQQADTWAGLGAALAIALLLGGWLLLAWPGLLAGGARWGLAVAWALAAIPLHLWLQATPAPAERAAPLDFLAAATLLESEPEPLPPAPEDPQALVEALYAAARAGRVDHALQLLEAGADPHAPPPDEGRDRRSLAVLAAVLPDLRLLRALIGAGVDLNPADGTGPLLAATRDSWHGRPEAVMTLLANGADPRARDAEGNTPLHHAARSTDPGVAALLRDAAAELEALNNDGLSPLGVACAAGNWRLAKFLLERGARPEPAGGQPALLAAAGCDEDDAAGVQLLLKFKARVAATGRTGRTALHEAALAGHAGIVAALLAAGADPHRADQAGRTPWLEAARGLHLEVLEQLLAAGVDVAATDAEGRNALGLAAGAERASLPLVRRLLEAGVDPEVPDANGRLPVDAAAEAGRWAIVAALDPFYPLPLAVADAVAAAPAEAEARPPLALVREGLLAARMEGLPALARLCNATELGGLLHERELQSRPTAVAWLLEQGADPEVMVEGQTVMSALLARGGEAAAAIQQLLRHGASPAGAGGLARFLAACVSRDEAARGHEQLALELFGAGADPFLASPSGDPPLSLAVRLGWLRLLEALLEAGVDREARDSHGMTALHLAAALGRESALLRLVAQGASPESRAADGQTPLGVALASGRRDLADWLDWRGWQLPGRPLVPADVPAAAMAGDADAVRRLLDLGFAVDSTDAQGCTALLRAAGGGHAAVVDLLLSRGANPQHAANSGATPLSAAVSMRHAGVVAALLDAGADLEHRLPGGVTVLMLASALGLADIAARLLTAGASISAGDSQGLAPLHCAALYGFTGRDRPRLLALLDTLLLAGAEADQPAAGGVTPLLLLLGARAEPGSACDEAVVLAGLERLLEEDVSLDAQDPRGFGPLHLAALHGLGGVVQRLLRAGADPDLRDTLNRSPRDIAVMRGFVDVAAEFVPAHHNGGLSMARFLNQPRT</sequence>
<dbReference type="KEGG" id="psu:Psesu_2782"/>
<feature type="repeat" description="ANK" evidence="3">
    <location>
        <begin position="911"/>
        <end position="943"/>
    </location>
</feature>
<feature type="repeat" description="ANK" evidence="3">
    <location>
        <begin position="845"/>
        <end position="877"/>
    </location>
</feature>
<reference evidence="5 6" key="1">
    <citation type="submission" date="2011-01" db="EMBL/GenBank/DDBJ databases">
        <title>Complete sequence of Pseudoxanthomonas suwonensis 11-1.</title>
        <authorList>
            <consortium name="US DOE Joint Genome Institute"/>
            <person name="Lucas S."/>
            <person name="Copeland A."/>
            <person name="Lapidus A."/>
            <person name="Cheng J.-F."/>
            <person name="Goodwin L."/>
            <person name="Pitluck S."/>
            <person name="Teshima H."/>
            <person name="Detter J.C."/>
            <person name="Han C."/>
            <person name="Tapia R."/>
            <person name="Land M."/>
            <person name="Hauser L."/>
            <person name="Kyrpides N."/>
            <person name="Ivanova N."/>
            <person name="Ovchinnikova G."/>
            <person name="Siebers A.K."/>
            <person name="Allgaier M."/>
            <person name="Thelen M.P."/>
            <person name="Hugenholtz P."/>
            <person name="Gladden J."/>
            <person name="Woyke T."/>
        </authorList>
    </citation>
    <scope>NUCLEOTIDE SEQUENCE [LARGE SCALE GENOMIC DNA]</scope>
    <source>
        <strain evidence="6">11-1</strain>
    </source>
</reference>
<dbReference type="Gene3D" id="1.25.40.20">
    <property type="entry name" value="Ankyrin repeat-containing domain"/>
    <property type="match status" value="6"/>
</dbReference>
<dbReference type="EMBL" id="CP002446">
    <property type="protein sequence ID" value="ADV28608.1"/>
    <property type="molecule type" value="Genomic_DNA"/>
</dbReference>
<keyword evidence="6" id="KW-1185">Reference proteome</keyword>
<feature type="repeat" description="ANK" evidence="3">
    <location>
        <begin position="1029"/>
        <end position="1061"/>
    </location>
</feature>
<organism evidence="5 6">
    <name type="scientific">Pseudoxanthomonas suwonensis (strain 11-1)</name>
    <dbReference type="NCBI Taxonomy" id="743721"/>
    <lineage>
        <taxon>Bacteria</taxon>
        <taxon>Pseudomonadati</taxon>
        <taxon>Pseudomonadota</taxon>
        <taxon>Gammaproteobacteria</taxon>
        <taxon>Lysobacterales</taxon>
        <taxon>Lysobacteraceae</taxon>
        <taxon>Pseudoxanthomonas</taxon>
    </lineage>
</organism>
<dbReference type="PROSITE" id="PS50297">
    <property type="entry name" value="ANK_REP_REGION"/>
    <property type="match status" value="8"/>
</dbReference>
<feature type="transmembrane region" description="Helical" evidence="4">
    <location>
        <begin position="98"/>
        <end position="119"/>
    </location>
</feature>
<dbReference type="Proteomes" id="UP000008632">
    <property type="component" value="Chromosome"/>
</dbReference>
<dbReference type="PANTHER" id="PTHR24198:SF165">
    <property type="entry name" value="ANKYRIN REPEAT-CONTAINING PROTEIN-RELATED"/>
    <property type="match status" value="1"/>
</dbReference>
<feature type="transmembrane region" description="Helical" evidence="4">
    <location>
        <begin position="63"/>
        <end position="86"/>
    </location>
</feature>
<dbReference type="InterPro" id="IPR036770">
    <property type="entry name" value="Ankyrin_rpt-contain_sf"/>
</dbReference>
<dbReference type="RefSeq" id="WP_013536434.1">
    <property type="nucleotide sequence ID" value="NC_014924.1"/>
</dbReference>
<accession>E6WWQ9</accession>
<dbReference type="PRINTS" id="PR01415">
    <property type="entry name" value="ANKYRIN"/>
</dbReference>
<evidence type="ECO:0000313" key="5">
    <source>
        <dbReference type="EMBL" id="ADV28608.1"/>
    </source>
</evidence>
<keyword evidence="4" id="KW-0472">Membrane</keyword>
<evidence type="ECO:0000256" key="3">
    <source>
        <dbReference type="PROSITE-ProRule" id="PRU00023"/>
    </source>
</evidence>
<dbReference type="InterPro" id="IPR002110">
    <property type="entry name" value="Ankyrin_rpt"/>
</dbReference>
<dbReference type="PANTHER" id="PTHR24198">
    <property type="entry name" value="ANKYRIN REPEAT AND PROTEIN KINASE DOMAIN-CONTAINING PROTEIN"/>
    <property type="match status" value="1"/>
</dbReference>
<feature type="repeat" description="ANK" evidence="3">
    <location>
        <begin position="370"/>
        <end position="402"/>
    </location>
</feature>
<keyword evidence="1" id="KW-0677">Repeat</keyword>
<dbReference type="eggNOG" id="COG0666">
    <property type="taxonomic scope" value="Bacteria"/>
</dbReference>
<evidence type="ECO:0000313" key="6">
    <source>
        <dbReference type="Proteomes" id="UP000008632"/>
    </source>
</evidence>
<dbReference type="PROSITE" id="PS50088">
    <property type="entry name" value="ANK_REPEAT"/>
    <property type="match status" value="11"/>
</dbReference>
<feature type="transmembrane region" description="Helical" evidence="4">
    <location>
        <begin position="146"/>
        <end position="166"/>
    </location>
</feature>
<dbReference type="HOGENOM" id="CLU_009722_0_0_6"/>
<keyword evidence="4" id="KW-1133">Transmembrane helix</keyword>
<dbReference type="Pfam" id="PF00023">
    <property type="entry name" value="Ank"/>
    <property type="match status" value="1"/>
</dbReference>
<feature type="repeat" description="ANK" evidence="3">
    <location>
        <begin position="502"/>
        <end position="536"/>
    </location>
</feature>
<proteinExistence type="predicted"/>
<evidence type="ECO:0000256" key="2">
    <source>
        <dbReference type="ARBA" id="ARBA00023043"/>
    </source>
</evidence>
<name>E6WWQ9_PSEUU</name>
<evidence type="ECO:0000256" key="1">
    <source>
        <dbReference type="ARBA" id="ARBA00022737"/>
    </source>
</evidence>